<dbReference type="SMART" id="SM01057">
    <property type="entry name" value="Carb_anhydrase"/>
    <property type="match status" value="1"/>
</dbReference>
<dbReference type="InterPro" id="IPR023561">
    <property type="entry name" value="Carbonic_anhydrase_a-class"/>
</dbReference>
<proteinExistence type="inferred from homology"/>
<feature type="chain" id="PRO_5035966988" description="Carbonic anhydrase" evidence="7">
    <location>
        <begin position="28"/>
        <end position="323"/>
    </location>
</feature>
<dbReference type="Proteomes" id="UP000752171">
    <property type="component" value="Unassembled WGS sequence"/>
</dbReference>
<protein>
    <recommendedName>
        <fullName evidence="2 7">Carbonic anhydrase</fullName>
        <ecNumber evidence="2 7">4.2.1.1</ecNumber>
    </recommendedName>
</protein>
<gene>
    <name evidence="9" type="primary">CA12</name>
    <name evidence="9" type="ORF">AMEX_G23447</name>
</gene>
<dbReference type="EC" id="4.2.1.1" evidence="2 7"/>
<feature type="domain" description="Alpha-carbonic anhydrase" evidence="8">
    <location>
        <begin position="29"/>
        <end position="293"/>
    </location>
</feature>
<evidence type="ECO:0000313" key="10">
    <source>
        <dbReference type="Proteomes" id="UP000752171"/>
    </source>
</evidence>
<organism evidence="9 10">
    <name type="scientific">Astyanax mexicanus</name>
    <name type="common">Blind cave fish</name>
    <name type="synonym">Astyanax fasciatus mexicanus</name>
    <dbReference type="NCBI Taxonomy" id="7994"/>
    <lineage>
        <taxon>Eukaryota</taxon>
        <taxon>Metazoa</taxon>
        <taxon>Chordata</taxon>
        <taxon>Craniata</taxon>
        <taxon>Vertebrata</taxon>
        <taxon>Euteleostomi</taxon>
        <taxon>Actinopterygii</taxon>
        <taxon>Neopterygii</taxon>
        <taxon>Teleostei</taxon>
        <taxon>Ostariophysi</taxon>
        <taxon>Characiformes</taxon>
        <taxon>Characoidei</taxon>
        <taxon>Acestrorhamphidae</taxon>
        <taxon>Acestrorhamphinae</taxon>
        <taxon>Astyanax</taxon>
    </lineage>
</organism>
<dbReference type="FunFam" id="3.10.200.10:FF:000003">
    <property type="entry name" value="Carbonic anhydrase 12"/>
    <property type="match status" value="1"/>
</dbReference>
<reference evidence="9 10" key="1">
    <citation type="submission" date="2021-07" db="EMBL/GenBank/DDBJ databases">
        <authorList>
            <person name="Imarazene B."/>
            <person name="Zahm M."/>
            <person name="Klopp C."/>
            <person name="Cabau C."/>
            <person name="Beille S."/>
            <person name="Jouanno E."/>
            <person name="Castinel A."/>
            <person name="Lluch J."/>
            <person name="Gil L."/>
            <person name="Kuchtly C."/>
            <person name="Lopez Roques C."/>
            <person name="Donnadieu C."/>
            <person name="Parrinello H."/>
            <person name="Journot L."/>
            <person name="Du K."/>
            <person name="Schartl M."/>
            <person name="Retaux S."/>
            <person name="Guiguen Y."/>
        </authorList>
    </citation>
    <scope>NUCLEOTIDE SEQUENCE [LARGE SCALE GENOMIC DNA]</scope>
    <source>
        <strain evidence="9">Pach_M1</strain>
        <tissue evidence="9">Testis</tissue>
    </source>
</reference>
<dbReference type="Pfam" id="PF00194">
    <property type="entry name" value="Carb_anhydrase"/>
    <property type="match status" value="1"/>
</dbReference>
<name>A0A8T2L016_ASTMX</name>
<evidence type="ECO:0000256" key="3">
    <source>
        <dbReference type="ARBA" id="ARBA00022723"/>
    </source>
</evidence>
<dbReference type="GO" id="GO:0005886">
    <property type="term" value="C:plasma membrane"/>
    <property type="evidence" value="ECO:0007669"/>
    <property type="project" value="TreeGrafter"/>
</dbReference>
<dbReference type="EMBL" id="JAICCE010000020">
    <property type="protein sequence ID" value="KAG9263415.1"/>
    <property type="molecule type" value="Genomic_DNA"/>
</dbReference>
<dbReference type="InterPro" id="IPR036398">
    <property type="entry name" value="CA_dom_sf"/>
</dbReference>
<evidence type="ECO:0000256" key="6">
    <source>
        <dbReference type="ARBA" id="ARBA00023239"/>
    </source>
</evidence>
<dbReference type="InterPro" id="IPR018338">
    <property type="entry name" value="Carbonic_anhydrase_a-class_CS"/>
</dbReference>
<keyword evidence="7" id="KW-0732">Signal</keyword>
<evidence type="ECO:0000256" key="4">
    <source>
        <dbReference type="ARBA" id="ARBA00022833"/>
    </source>
</evidence>
<dbReference type="PANTHER" id="PTHR18952:SF134">
    <property type="entry name" value="CARBONIC ANHYDRASE 15"/>
    <property type="match status" value="1"/>
</dbReference>
<dbReference type="AlphaFoldDB" id="A0A8T2L016"/>
<keyword evidence="3 7" id="KW-0479">Metal-binding</keyword>
<keyword evidence="6 7" id="KW-0456">Lyase</keyword>
<comment type="function">
    <text evidence="7">Reversible hydration of carbon dioxide.</text>
</comment>
<comment type="catalytic activity">
    <reaction evidence="7">
        <text>hydrogencarbonate + H(+) = CO2 + H2O</text>
        <dbReference type="Rhea" id="RHEA:10748"/>
        <dbReference type="ChEBI" id="CHEBI:15377"/>
        <dbReference type="ChEBI" id="CHEBI:15378"/>
        <dbReference type="ChEBI" id="CHEBI:16526"/>
        <dbReference type="ChEBI" id="CHEBI:17544"/>
        <dbReference type="EC" id="4.2.1.1"/>
    </reaction>
</comment>
<dbReference type="GO" id="GO:0008270">
    <property type="term" value="F:zinc ion binding"/>
    <property type="evidence" value="ECO:0007669"/>
    <property type="project" value="UniProtKB-UniRule"/>
</dbReference>
<dbReference type="PANTHER" id="PTHR18952">
    <property type="entry name" value="CARBONIC ANHYDRASE"/>
    <property type="match status" value="1"/>
</dbReference>
<evidence type="ECO:0000256" key="7">
    <source>
        <dbReference type="RuleBase" id="RU367011"/>
    </source>
</evidence>
<evidence type="ECO:0000259" key="8">
    <source>
        <dbReference type="PROSITE" id="PS51144"/>
    </source>
</evidence>
<keyword evidence="4 7" id="KW-0862">Zinc</keyword>
<comment type="cofactor">
    <cofactor evidence="7">
        <name>Zn(2+)</name>
        <dbReference type="ChEBI" id="CHEBI:29105"/>
    </cofactor>
</comment>
<dbReference type="PROSITE" id="PS51144">
    <property type="entry name" value="ALPHA_CA_2"/>
    <property type="match status" value="1"/>
</dbReference>
<feature type="signal peptide" evidence="7">
    <location>
        <begin position="1"/>
        <end position="27"/>
    </location>
</feature>
<evidence type="ECO:0000256" key="1">
    <source>
        <dbReference type="ARBA" id="ARBA00010718"/>
    </source>
</evidence>
<dbReference type="SUPFAM" id="SSF51069">
    <property type="entry name" value="Carbonic anhydrase"/>
    <property type="match status" value="1"/>
</dbReference>
<dbReference type="InterPro" id="IPR001148">
    <property type="entry name" value="CA_dom"/>
</dbReference>
<dbReference type="GO" id="GO:0004089">
    <property type="term" value="F:carbonate dehydratase activity"/>
    <property type="evidence" value="ECO:0007669"/>
    <property type="project" value="UniProtKB-UniRule"/>
</dbReference>
<dbReference type="Gene3D" id="3.10.200.10">
    <property type="entry name" value="Alpha carbonic anhydrase"/>
    <property type="match status" value="1"/>
</dbReference>
<comment type="similarity">
    <text evidence="1 7">Belongs to the alpha-carbonic anhydrase family.</text>
</comment>
<evidence type="ECO:0000256" key="5">
    <source>
        <dbReference type="ARBA" id="ARBA00023180"/>
    </source>
</evidence>
<evidence type="ECO:0000256" key="2">
    <source>
        <dbReference type="ARBA" id="ARBA00012925"/>
    </source>
</evidence>
<evidence type="ECO:0000313" key="9">
    <source>
        <dbReference type="EMBL" id="KAG9263415.1"/>
    </source>
</evidence>
<dbReference type="OrthoDB" id="429145at2759"/>
<dbReference type="PROSITE" id="PS00162">
    <property type="entry name" value="ALPHA_CA_1"/>
    <property type="match status" value="1"/>
</dbReference>
<comment type="caution">
    <text evidence="9">The sequence shown here is derived from an EMBL/GenBank/DDBJ whole genome shotgun (WGS) entry which is preliminary data.</text>
</comment>
<keyword evidence="5" id="KW-0325">Glycoprotein</keyword>
<sequence length="323" mass="35544">MVSYTGNTGSMLLLLLLVLTLITLSLSHTDFCYDDGQCDPYAWGDYYPSCHPLLDAHHSPIDLGQQEIRDGGLDALELSGFNSTPTGRWRLTNQGHSVVLEVGGGLSVSGGGLPGSYRTVQLHFHWGSASSNGSEHTLLQQRFPMEMHIISVKSTYPNLTAALDDPTGLAVLAVFIDLVYVDNDNFLPISSALPFITYKGQEKSIRPFPLLTLLPHANLSQYYRYHGSLTTPPCSQAVLWTVYEVPITISWQQFELFISGIYSTQEGAEHAVLLQNNFRHIHPAYSTIYASRHAHLLSSTPQQTTLTLTLTLTTLIPALGLIS</sequence>
<accession>A0A8T2L016</accession>